<gene>
    <name evidence="1" type="primary">WBGene00284309</name>
</gene>
<organism evidence="1 2">
    <name type="scientific">Pristionchus pacificus</name>
    <name type="common">Parasitic nematode worm</name>
    <dbReference type="NCBI Taxonomy" id="54126"/>
    <lineage>
        <taxon>Eukaryota</taxon>
        <taxon>Metazoa</taxon>
        <taxon>Ecdysozoa</taxon>
        <taxon>Nematoda</taxon>
        <taxon>Chromadorea</taxon>
        <taxon>Rhabditida</taxon>
        <taxon>Rhabditina</taxon>
        <taxon>Diplogasteromorpha</taxon>
        <taxon>Diplogasteroidea</taxon>
        <taxon>Neodiplogasteridae</taxon>
        <taxon>Pristionchus</taxon>
    </lineage>
</organism>
<dbReference type="AlphaFoldDB" id="A0A2A6BZV0"/>
<dbReference type="EnsemblMetazoa" id="PPA45940.1">
    <property type="protein sequence ID" value="PPA45940.1"/>
    <property type="gene ID" value="WBGene00284309"/>
</dbReference>
<dbReference type="Proteomes" id="UP000005239">
    <property type="component" value="Unassembled WGS sequence"/>
</dbReference>
<protein>
    <submittedName>
        <fullName evidence="1">Uncharacterized protein</fullName>
    </submittedName>
</protein>
<accession>A0A2A6BZV0</accession>
<accession>A0A8R1Z705</accession>
<evidence type="ECO:0000313" key="1">
    <source>
        <dbReference type="EnsemblMetazoa" id="PPA45940.1"/>
    </source>
</evidence>
<proteinExistence type="predicted"/>
<name>A0A2A6BZV0_PRIPA</name>
<sequence>MTPRVKMTHDLAISSCSADQVRLQADGKLTFLKTEITGCNSTCNAFITVEAGAVYNGISCSNATETINGHNI</sequence>
<reference evidence="1" key="2">
    <citation type="submission" date="2022-06" db="UniProtKB">
        <authorList>
            <consortium name="EnsemblMetazoa"/>
        </authorList>
    </citation>
    <scope>IDENTIFICATION</scope>
    <source>
        <strain evidence="1">PS312</strain>
    </source>
</reference>
<keyword evidence="2" id="KW-1185">Reference proteome</keyword>
<reference evidence="2" key="1">
    <citation type="journal article" date="2008" name="Nat. Genet.">
        <title>The Pristionchus pacificus genome provides a unique perspective on nematode lifestyle and parasitism.</title>
        <authorList>
            <person name="Dieterich C."/>
            <person name="Clifton S.W."/>
            <person name="Schuster L.N."/>
            <person name="Chinwalla A."/>
            <person name="Delehaunty K."/>
            <person name="Dinkelacker I."/>
            <person name="Fulton L."/>
            <person name="Fulton R."/>
            <person name="Godfrey J."/>
            <person name="Minx P."/>
            <person name="Mitreva M."/>
            <person name="Roeseler W."/>
            <person name="Tian H."/>
            <person name="Witte H."/>
            <person name="Yang S.P."/>
            <person name="Wilson R.K."/>
            <person name="Sommer R.J."/>
        </authorList>
    </citation>
    <scope>NUCLEOTIDE SEQUENCE [LARGE SCALE GENOMIC DNA]</scope>
    <source>
        <strain evidence="2">PS312</strain>
    </source>
</reference>
<evidence type="ECO:0000313" key="2">
    <source>
        <dbReference type="Proteomes" id="UP000005239"/>
    </source>
</evidence>